<keyword evidence="2" id="KW-0238">DNA-binding</keyword>
<dbReference type="AlphaFoldDB" id="A0A502EB48"/>
<dbReference type="PANTHER" id="PTHR46796:SF7">
    <property type="entry name" value="ARAC FAMILY TRANSCRIPTIONAL REGULATOR"/>
    <property type="match status" value="1"/>
</dbReference>
<evidence type="ECO:0000256" key="3">
    <source>
        <dbReference type="ARBA" id="ARBA00023163"/>
    </source>
</evidence>
<evidence type="ECO:0000313" key="5">
    <source>
        <dbReference type="EMBL" id="TPG34955.1"/>
    </source>
</evidence>
<sequence length="322" mass="35334">MEPTPTPLRGALENLHLDGAIFFRAEFTENWAFESPLRDLTQALRPGARSMILFHIVAAGRCWISAVGGEKHWAESGDVIVLPYGDDYLMGGAHPAEVVPILNLMARPPWDTMPVLAHGSGGERTDIVCGHMYSDDPLFDPGMRAFPSVFVVRVPDGPAAQWVASSINYALEVSTDSLPAAPSSTRLPELLLTEVLRIHLAAAPMAESGWIAALHDRVLAPAMAALHAEPERRWTVAELAGASAVSRSVIDQRFRDVLGLPPIRYLTEWRMHLADDLLRTTDLSVSAIARRIGYDAEEAFSRAFRRSRGSSPGAWRSSQRRV</sequence>
<dbReference type="OrthoDB" id="241790at2"/>
<dbReference type="SMART" id="SM00342">
    <property type="entry name" value="HTH_ARAC"/>
    <property type="match status" value="1"/>
</dbReference>
<dbReference type="InterPro" id="IPR018060">
    <property type="entry name" value="HTH_AraC"/>
</dbReference>
<protein>
    <submittedName>
        <fullName evidence="5">AraC family transcriptional regulator</fullName>
    </submittedName>
</protein>
<keyword evidence="3" id="KW-0804">Transcription</keyword>
<dbReference type="PROSITE" id="PS01124">
    <property type="entry name" value="HTH_ARAC_FAMILY_2"/>
    <property type="match status" value="1"/>
</dbReference>
<dbReference type="RefSeq" id="WP_140689690.1">
    <property type="nucleotide sequence ID" value="NZ_RCZG01000003.1"/>
</dbReference>
<gene>
    <name evidence="5" type="ORF">EAH80_09070</name>
</gene>
<dbReference type="InterPro" id="IPR050204">
    <property type="entry name" value="AraC_XylS_family_regulators"/>
</dbReference>
<evidence type="ECO:0000259" key="4">
    <source>
        <dbReference type="PROSITE" id="PS01124"/>
    </source>
</evidence>
<dbReference type="InterPro" id="IPR032783">
    <property type="entry name" value="AraC_lig"/>
</dbReference>
<keyword evidence="6" id="KW-1185">Reference proteome</keyword>
<proteinExistence type="predicted"/>
<feature type="domain" description="HTH araC/xylS-type" evidence="4">
    <location>
        <begin position="220"/>
        <end position="318"/>
    </location>
</feature>
<organism evidence="5 6">
    <name type="scientific">Mycolicibacterium hodleri</name>
    <dbReference type="NCBI Taxonomy" id="49897"/>
    <lineage>
        <taxon>Bacteria</taxon>
        <taxon>Bacillati</taxon>
        <taxon>Actinomycetota</taxon>
        <taxon>Actinomycetes</taxon>
        <taxon>Mycobacteriales</taxon>
        <taxon>Mycobacteriaceae</taxon>
        <taxon>Mycolicibacterium</taxon>
    </lineage>
</organism>
<dbReference type="Pfam" id="PF12852">
    <property type="entry name" value="Cupin_6"/>
    <property type="match status" value="1"/>
</dbReference>
<comment type="caution">
    <text evidence="5">The sequence shown here is derived from an EMBL/GenBank/DDBJ whole genome shotgun (WGS) entry which is preliminary data.</text>
</comment>
<dbReference type="Proteomes" id="UP000320095">
    <property type="component" value="Unassembled WGS sequence"/>
</dbReference>
<name>A0A502EB48_9MYCO</name>
<accession>A0A502EB48</accession>
<dbReference type="GO" id="GO:0043565">
    <property type="term" value="F:sequence-specific DNA binding"/>
    <property type="evidence" value="ECO:0007669"/>
    <property type="project" value="InterPro"/>
</dbReference>
<dbReference type="GO" id="GO:0003700">
    <property type="term" value="F:DNA-binding transcription factor activity"/>
    <property type="evidence" value="ECO:0007669"/>
    <property type="project" value="InterPro"/>
</dbReference>
<evidence type="ECO:0000256" key="1">
    <source>
        <dbReference type="ARBA" id="ARBA00023015"/>
    </source>
</evidence>
<reference evidence="5 6" key="1">
    <citation type="journal article" date="2019" name="Environ. Microbiol.">
        <title>Species interactions and distinct microbial communities in high Arctic permafrost affected cryosols are associated with the CH4 and CO2 gas fluxes.</title>
        <authorList>
            <person name="Altshuler I."/>
            <person name="Hamel J."/>
            <person name="Turney S."/>
            <person name="Magnuson E."/>
            <person name="Levesque R."/>
            <person name="Greer C."/>
            <person name="Whyte L.G."/>
        </authorList>
    </citation>
    <scope>NUCLEOTIDE SEQUENCE [LARGE SCALE GENOMIC DNA]</scope>
    <source>
        <strain evidence="5 6">S5.20</strain>
    </source>
</reference>
<dbReference type="InterPro" id="IPR009057">
    <property type="entry name" value="Homeodomain-like_sf"/>
</dbReference>
<evidence type="ECO:0000313" key="6">
    <source>
        <dbReference type="Proteomes" id="UP000320095"/>
    </source>
</evidence>
<dbReference type="SUPFAM" id="SSF46689">
    <property type="entry name" value="Homeodomain-like"/>
    <property type="match status" value="2"/>
</dbReference>
<dbReference type="EMBL" id="RCZG01000003">
    <property type="protein sequence ID" value="TPG34955.1"/>
    <property type="molecule type" value="Genomic_DNA"/>
</dbReference>
<dbReference type="Pfam" id="PF12833">
    <property type="entry name" value="HTH_18"/>
    <property type="match status" value="1"/>
</dbReference>
<dbReference type="PANTHER" id="PTHR46796">
    <property type="entry name" value="HTH-TYPE TRANSCRIPTIONAL ACTIVATOR RHAS-RELATED"/>
    <property type="match status" value="1"/>
</dbReference>
<dbReference type="Gene3D" id="1.10.10.60">
    <property type="entry name" value="Homeodomain-like"/>
    <property type="match status" value="2"/>
</dbReference>
<evidence type="ECO:0000256" key="2">
    <source>
        <dbReference type="ARBA" id="ARBA00023125"/>
    </source>
</evidence>
<keyword evidence="1" id="KW-0805">Transcription regulation</keyword>